<dbReference type="AlphaFoldDB" id="A0A0T9N1J9"/>
<gene>
    <name evidence="2" type="ORF">ERS008530_04423</name>
</gene>
<reference evidence="2 3" key="1">
    <citation type="submission" date="2015-03" db="EMBL/GenBank/DDBJ databases">
        <authorList>
            <person name="Murphy D."/>
        </authorList>
    </citation>
    <scope>NUCLEOTIDE SEQUENCE [LARGE SCALE GENOMIC DNA]</scope>
    <source>
        <strain evidence="2 3">BR165/97</strain>
    </source>
</reference>
<evidence type="ECO:0000313" key="2">
    <source>
        <dbReference type="EMBL" id="CNG69282.1"/>
    </source>
</evidence>
<sequence>MRTLKYVAPFIFIIILSFIIIYTFNRSNNAKNIKCYSILKTEKVSTAGVETFSGVIIFSFLEKTGSITSKAELTTTKNNKSLLTQQINFKYDSSGNEYSIHVIGLTDEKIMEHLPLETSDYMKNILNSYFANPKDIKLWIYPGFKGDYVVHTEVIPWLYCNKIQE</sequence>
<keyword evidence="1" id="KW-1133">Transmembrane helix</keyword>
<protein>
    <submittedName>
        <fullName evidence="2">Uncharacterized protein</fullName>
    </submittedName>
</protein>
<evidence type="ECO:0000256" key="1">
    <source>
        <dbReference type="SAM" id="Phobius"/>
    </source>
</evidence>
<accession>A0A0T9N1J9</accession>
<evidence type="ECO:0000313" key="3">
    <source>
        <dbReference type="Proteomes" id="UP000038750"/>
    </source>
</evidence>
<name>A0A0T9N1J9_YERIN</name>
<keyword evidence="1" id="KW-0812">Transmembrane</keyword>
<feature type="transmembrane region" description="Helical" evidence="1">
    <location>
        <begin position="6"/>
        <end position="24"/>
    </location>
</feature>
<dbReference type="Proteomes" id="UP000038750">
    <property type="component" value="Unassembled WGS sequence"/>
</dbReference>
<organism evidence="2 3">
    <name type="scientific">Yersinia intermedia</name>
    <dbReference type="NCBI Taxonomy" id="631"/>
    <lineage>
        <taxon>Bacteria</taxon>
        <taxon>Pseudomonadati</taxon>
        <taxon>Pseudomonadota</taxon>
        <taxon>Gammaproteobacteria</taxon>
        <taxon>Enterobacterales</taxon>
        <taxon>Yersiniaceae</taxon>
        <taxon>Yersinia</taxon>
    </lineage>
</organism>
<proteinExistence type="predicted"/>
<dbReference type="RefSeq" id="WP_050074716.1">
    <property type="nucleotide sequence ID" value="NZ_CPZJ01000028.1"/>
</dbReference>
<keyword evidence="1" id="KW-0472">Membrane</keyword>
<dbReference type="EMBL" id="CPZJ01000028">
    <property type="protein sequence ID" value="CNG69282.1"/>
    <property type="molecule type" value="Genomic_DNA"/>
</dbReference>